<dbReference type="RefSeq" id="WP_093716190.1">
    <property type="nucleotide sequence ID" value="NZ_FONG01000018.1"/>
</dbReference>
<accession>A0A1I2JQ62</accession>
<dbReference type="InterPro" id="IPR013766">
    <property type="entry name" value="Thioredoxin_domain"/>
</dbReference>
<dbReference type="Gene3D" id="1.25.40.10">
    <property type="entry name" value="Tetratricopeptide repeat domain"/>
    <property type="match status" value="1"/>
</dbReference>
<evidence type="ECO:0000313" key="5">
    <source>
        <dbReference type="Proteomes" id="UP000199323"/>
    </source>
</evidence>
<dbReference type="GO" id="GO:0006950">
    <property type="term" value="P:response to stress"/>
    <property type="evidence" value="ECO:0007669"/>
    <property type="project" value="UniProtKB-ARBA"/>
</dbReference>
<dbReference type="SUPFAM" id="SSF52833">
    <property type="entry name" value="Thioredoxin-like"/>
    <property type="match status" value="1"/>
</dbReference>
<dbReference type="CDD" id="cd02956">
    <property type="entry name" value="ybbN"/>
    <property type="match status" value="1"/>
</dbReference>
<evidence type="ECO:0000256" key="1">
    <source>
        <dbReference type="ARBA" id="ARBA00008987"/>
    </source>
</evidence>
<sequence>MQPRNMSMSGVVDLAAVKAAGEAKAKAEQARAQRQDPANASATAASPLVIEVTEETFESDVLQRSAEVPVVISFWADQAEQSKQLNAVLERLAAEYRGRFVLGTAEVYANQMLFQQFGVQGVPAVFAILAGQAMPLFQGSAPEDQITEVLDQLIAVAEQRFGIVGAEVDPGEAAAPAAEAPPRPATPQELALSAAHDALDEGDLAGAIQAYRNVLSDEPGNAEAKLGLAQAELLDRVQGADQQAVRAAAAASPSDVPAQLAAADLDLVGGHVEDAFGRLVDTVRRTAGDDRDTVRLRLLELFEVIGPDDPRVVTARTALARVLF</sequence>
<dbReference type="AlphaFoldDB" id="A0A1I2JQ62"/>
<name>A0A1I2JQ62_9ACTN</name>
<dbReference type="Pfam" id="PF14559">
    <property type="entry name" value="TPR_19"/>
    <property type="match status" value="1"/>
</dbReference>
<protein>
    <submittedName>
        <fullName evidence="4">Putative thioredoxin</fullName>
    </submittedName>
</protein>
<evidence type="ECO:0000259" key="3">
    <source>
        <dbReference type="PROSITE" id="PS51352"/>
    </source>
</evidence>
<dbReference type="PANTHER" id="PTHR45663">
    <property type="entry name" value="GEO12009P1"/>
    <property type="match status" value="1"/>
</dbReference>
<keyword evidence="5" id="KW-1185">Reference proteome</keyword>
<dbReference type="PANTHER" id="PTHR45663:SF11">
    <property type="entry name" value="GEO12009P1"/>
    <property type="match status" value="1"/>
</dbReference>
<evidence type="ECO:0000313" key="4">
    <source>
        <dbReference type="EMBL" id="SFF55277.1"/>
    </source>
</evidence>
<dbReference type="Proteomes" id="UP000199323">
    <property type="component" value="Unassembled WGS sequence"/>
</dbReference>
<dbReference type="EMBL" id="FONG01000018">
    <property type="protein sequence ID" value="SFF55277.1"/>
    <property type="molecule type" value="Genomic_DNA"/>
</dbReference>
<organism evidence="4 5">
    <name type="scientific">Actinacidiphila alni</name>
    <dbReference type="NCBI Taxonomy" id="380248"/>
    <lineage>
        <taxon>Bacteria</taxon>
        <taxon>Bacillati</taxon>
        <taxon>Actinomycetota</taxon>
        <taxon>Actinomycetes</taxon>
        <taxon>Kitasatosporales</taxon>
        <taxon>Streptomycetaceae</taxon>
        <taxon>Actinacidiphila</taxon>
    </lineage>
</organism>
<dbReference type="Pfam" id="PF00085">
    <property type="entry name" value="Thioredoxin"/>
    <property type="match status" value="1"/>
</dbReference>
<gene>
    <name evidence="4" type="ORF">SAMN05216251_118139</name>
</gene>
<dbReference type="STRING" id="380248.SAMN05216251_118139"/>
<dbReference type="PROSITE" id="PS51352">
    <property type="entry name" value="THIOREDOXIN_2"/>
    <property type="match status" value="1"/>
</dbReference>
<feature type="domain" description="Thioredoxin" evidence="3">
    <location>
        <begin position="32"/>
        <end position="155"/>
    </location>
</feature>
<dbReference type="InterPro" id="IPR011990">
    <property type="entry name" value="TPR-like_helical_dom_sf"/>
</dbReference>
<comment type="similarity">
    <text evidence="1">Belongs to the thioredoxin family.</text>
</comment>
<proteinExistence type="inferred from homology"/>
<dbReference type="OrthoDB" id="5181746at2"/>
<reference evidence="4 5" key="1">
    <citation type="submission" date="2016-10" db="EMBL/GenBank/DDBJ databases">
        <authorList>
            <person name="de Groot N.N."/>
        </authorList>
    </citation>
    <scope>NUCLEOTIDE SEQUENCE [LARGE SCALE GENOMIC DNA]</scope>
    <source>
        <strain evidence="4 5">CGMCC 4.3510</strain>
    </source>
</reference>
<dbReference type="Pfam" id="PF14561">
    <property type="entry name" value="TPR_20"/>
    <property type="match status" value="1"/>
</dbReference>
<keyword evidence="2" id="KW-0676">Redox-active center</keyword>
<dbReference type="GO" id="GO:0005737">
    <property type="term" value="C:cytoplasm"/>
    <property type="evidence" value="ECO:0007669"/>
    <property type="project" value="TreeGrafter"/>
</dbReference>
<dbReference type="GO" id="GO:0015035">
    <property type="term" value="F:protein-disulfide reductase activity"/>
    <property type="evidence" value="ECO:0007669"/>
    <property type="project" value="TreeGrafter"/>
</dbReference>
<dbReference type="InterPro" id="IPR036249">
    <property type="entry name" value="Thioredoxin-like_sf"/>
</dbReference>
<evidence type="ECO:0000256" key="2">
    <source>
        <dbReference type="ARBA" id="ARBA00023284"/>
    </source>
</evidence>
<dbReference type="Gene3D" id="3.40.30.10">
    <property type="entry name" value="Glutaredoxin"/>
    <property type="match status" value="1"/>
</dbReference>